<evidence type="ECO:0000256" key="1">
    <source>
        <dbReference type="PROSITE-ProRule" id="PRU00325"/>
    </source>
</evidence>
<keyword evidence="5" id="KW-1185">Reference proteome</keyword>
<evidence type="ECO:0000313" key="5">
    <source>
        <dbReference type="Proteomes" id="UP001164743"/>
    </source>
</evidence>
<evidence type="ECO:0000256" key="2">
    <source>
        <dbReference type="SAM" id="MobiDB-lite"/>
    </source>
</evidence>
<dbReference type="Proteomes" id="UP001164743">
    <property type="component" value="Chromosome 9A"/>
</dbReference>
<gene>
    <name evidence="4" type="ORF">PtA15_9A571</name>
</gene>
<protein>
    <recommendedName>
        <fullName evidence="3">SWIM-type domain-containing protein</fullName>
    </recommendedName>
</protein>
<proteinExistence type="predicted"/>
<keyword evidence="1" id="KW-0479">Metal-binding</keyword>
<dbReference type="PANTHER" id="PTHR33069:SF3">
    <property type="entry name" value="DYNEIN HEAVY CHAIN TAIL DOMAIN-CONTAINING PROTEIN"/>
    <property type="match status" value="1"/>
</dbReference>
<evidence type="ECO:0000313" key="4">
    <source>
        <dbReference type="EMBL" id="WAQ88444.1"/>
    </source>
</evidence>
<dbReference type="EMBL" id="CP110429">
    <property type="protein sequence ID" value="WAQ88444.1"/>
    <property type="molecule type" value="Genomic_DNA"/>
</dbReference>
<feature type="region of interest" description="Disordered" evidence="2">
    <location>
        <begin position="423"/>
        <end position="445"/>
    </location>
</feature>
<dbReference type="PANTHER" id="PTHR33069">
    <property type="entry name" value="CHROMOSOME 7, WHOLE GENOME SHOTGUN SEQUENCE-RELATED"/>
    <property type="match status" value="1"/>
</dbReference>
<accession>A0ABY7CT72</accession>
<dbReference type="RefSeq" id="XP_053023999.1">
    <property type="nucleotide sequence ID" value="XM_053172794.1"/>
</dbReference>
<keyword evidence="1" id="KW-0863">Zinc-finger</keyword>
<evidence type="ECO:0000259" key="3">
    <source>
        <dbReference type="PROSITE" id="PS50966"/>
    </source>
</evidence>
<reference evidence="4" key="1">
    <citation type="submission" date="2022-10" db="EMBL/GenBank/DDBJ databases">
        <title>Puccinia triticina Genome sequencing and assembly.</title>
        <authorList>
            <person name="Li C."/>
        </authorList>
    </citation>
    <scope>NUCLEOTIDE SEQUENCE</scope>
    <source>
        <strain evidence="4">Pt15</strain>
    </source>
</reference>
<name>A0ABY7CT72_9BASI</name>
<feature type="domain" description="SWIM-type" evidence="3">
    <location>
        <begin position="23"/>
        <end position="60"/>
    </location>
</feature>
<dbReference type="GeneID" id="77813689"/>
<dbReference type="InterPro" id="IPR007527">
    <property type="entry name" value="Znf_SWIM"/>
</dbReference>
<organism evidence="4 5">
    <name type="scientific">Puccinia triticina</name>
    <dbReference type="NCBI Taxonomy" id="208348"/>
    <lineage>
        <taxon>Eukaryota</taxon>
        <taxon>Fungi</taxon>
        <taxon>Dikarya</taxon>
        <taxon>Basidiomycota</taxon>
        <taxon>Pucciniomycotina</taxon>
        <taxon>Pucciniomycetes</taxon>
        <taxon>Pucciniales</taxon>
        <taxon>Pucciniaceae</taxon>
        <taxon>Puccinia</taxon>
    </lineage>
</organism>
<dbReference type="PROSITE" id="PS50966">
    <property type="entry name" value="ZF_SWIM"/>
    <property type="match status" value="1"/>
</dbReference>
<sequence length="718" mass="80618">MYKAQFVVSSFLAPGSQFYHVNFKPAVGLSKARLLNCTCDHFTRVGSGCLHMYYLAQEYRMLVVEEAPSNQHPIDPIYVESDTDVEVVSNGRPRPKRRNSLVFSPRESIVSKRGCFDAPSIPAFSTLHPNLCPPQIEMPTAGTSNGAYSINVLSHSSSPDVSPAIAKKPHFSGNVGKALNSSMMILKRAIEGMKTKKARQAMANVTPPATMNHFQLICNTLLRLVEERSQGHPHTLPPVFLGMGDTSRLSNAELRVIISEMQGVVLAALKKTLGLLKVDKHLKAFVANSNELSVASFKEQCYEVVGFLDINLYFSFCPYHFRQFTMQPNKQPLKRPRVTYQQSKMSFPLVEDIYSIVPLPFVQEVPVPASLEDRPNALRLVRYLGGRPPPLPSNPYTFTIPGHTLKHAQDFAHAMEGTVRWTTQKQKPDKHLPQSSSAVKAGPGRPTTNCFKLEFKCPRAGHAIRPVNSRKTHDSQKIGCTARFTISHHITTNTLRIIPDLVQNTSSSLVLFIPRRPTGLFEMAERTCSAQVQKRHDLIVLQQTFREMSEHIDDILAHIIARPIKNPNDPNFRPFQLLIPMFKLARILLNKLSKSTIARTHPLEQMCPEVLRSFSDEITCDSLYKSMLPDLTSFEGQFNGYVAEGISIRFQSAAGIISQYYCNQEGTATTTTPEAMASADSLQGFPQWLDLWSKVYHSYVDRISGLYRVPRHVWDPWS</sequence>
<keyword evidence="1" id="KW-0862">Zinc</keyword>